<feature type="transmembrane region" description="Helical" evidence="1">
    <location>
        <begin position="73"/>
        <end position="95"/>
    </location>
</feature>
<dbReference type="SUPFAM" id="SSF82866">
    <property type="entry name" value="Multidrug efflux transporter AcrB transmembrane domain"/>
    <property type="match status" value="2"/>
</dbReference>
<dbReference type="Gene3D" id="1.20.1640.10">
    <property type="entry name" value="Multidrug efflux transporter AcrB transmembrane domain"/>
    <property type="match status" value="2"/>
</dbReference>
<keyword evidence="1" id="KW-0472">Membrane</keyword>
<dbReference type="GO" id="GO:0005886">
    <property type="term" value="C:plasma membrane"/>
    <property type="evidence" value="ECO:0007669"/>
    <property type="project" value="TreeGrafter"/>
</dbReference>
<feature type="transmembrane region" description="Helical" evidence="1">
    <location>
        <begin position="488"/>
        <end position="508"/>
    </location>
</feature>
<gene>
    <name evidence="2" type="ORF">GBAR_LOCUS26815</name>
</gene>
<dbReference type="PRINTS" id="PR00702">
    <property type="entry name" value="ACRIFLAVINRP"/>
</dbReference>
<dbReference type="InterPro" id="IPR001036">
    <property type="entry name" value="Acrflvin-R"/>
</dbReference>
<dbReference type="AlphaFoldDB" id="A0AA35TIM3"/>
<dbReference type="InterPro" id="IPR027463">
    <property type="entry name" value="AcrB_DN_DC_subdom"/>
</dbReference>
<feature type="transmembrane region" description="Helical" evidence="1">
    <location>
        <begin position="573"/>
        <end position="590"/>
    </location>
</feature>
<dbReference type="GO" id="GO:0042910">
    <property type="term" value="F:xenobiotic transmembrane transporter activity"/>
    <property type="evidence" value="ECO:0007669"/>
    <property type="project" value="TreeGrafter"/>
</dbReference>
<sequence length="647" mass="72001">MVDASVVMVENAHKHLERYGDTKSHAAIMLDAARGVGPALFYSLLIITVSFLPVFSLTEQSGRLFKPLAYTKTFAMAASAVLAITIVPVLMTFFIRQRILPEARNPLSRFFIRVYHPFIRLVLRWRKITLLLAVIMLAVTIYPLSRLGSEFMPPLNEGDFLYMPTTLPGISITKAKELLQQTDKIIQRFPEVLTTHGKIGRAETATDPAPLSMIETTITLRPKVEYERYLTMQELADDLDRAIQFPGLTNAWTMPIKTRIDMLSTGIKTPVGIKLMGPDLDVLSDLGAQIEAVVRDIPGTLSVYAERVTGGNYLDFTIDRTQIARYGLTVGDVQDVIMIAIGGMNVTFTVEGLERYPVNLRYSRELRDDIDRLKRVLVPTPAGAQVPLIQLADFAIRKGAASIKSENSRQTAWIYVDLKGIDVGSYVRRAMAIVDRGVELPQGYSIVWSGQFEYMEKARRTLRVIVPVTLVLIFLLLYLHFHSVTEAMIVMASLPFALVGGVWLLYVLDYNLSVAVVVGFIALAGLAAETGVVMLVYLDESYQHRQTEGRMSSPADLQDAIIEGAVDRVRPKLMTVSTTLIGLLPVMWGTESGSEVMKRIAAPMVGGLVSSTILTLVIIPVVYDIWKRLVLYRRARRRVRALAPDGP</sequence>
<feature type="transmembrane region" description="Helical" evidence="1">
    <location>
        <begin position="602"/>
        <end position="626"/>
    </location>
</feature>
<protein>
    <submittedName>
        <fullName evidence="2">Cation efflux system protein CusA</fullName>
    </submittedName>
</protein>
<accession>A0AA35TIM3</accession>
<keyword evidence="1" id="KW-1133">Transmembrane helix</keyword>
<evidence type="ECO:0000313" key="2">
    <source>
        <dbReference type="EMBL" id="CAI8048632.1"/>
    </source>
</evidence>
<feature type="transmembrane region" description="Helical" evidence="1">
    <location>
        <begin position="39"/>
        <end position="58"/>
    </location>
</feature>
<dbReference type="Gene3D" id="3.30.2090.10">
    <property type="entry name" value="Multidrug efflux transporter AcrB TolC docking domain, DN and DC subdomains"/>
    <property type="match status" value="1"/>
</dbReference>
<evidence type="ECO:0000313" key="3">
    <source>
        <dbReference type="Proteomes" id="UP001174909"/>
    </source>
</evidence>
<dbReference type="Pfam" id="PF00873">
    <property type="entry name" value="ACR_tran"/>
    <property type="match status" value="1"/>
</dbReference>
<evidence type="ECO:0000256" key="1">
    <source>
        <dbReference type="SAM" id="Phobius"/>
    </source>
</evidence>
<organism evidence="2 3">
    <name type="scientific">Geodia barretti</name>
    <name type="common">Barrett's horny sponge</name>
    <dbReference type="NCBI Taxonomy" id="519541"/>
    <lineage>
        <taxon>Eukaryota</taxon>
        <taxon>Metazoa</taxon>
        <taxon>Porifera</taxon>
        <taxon>Demospongiae</taxon>
        <taxon>Heteroscleromorpha</taxon>
        <taxon>Tetractinellida</taxon>
        <taxon>Astrophorina</taxon>
        <taxon>Geodiidae</taxon>
        <taxon>Geodia</taxon>
    </lineage>
</organism>
<feature type="transmembrane region" description="Helical" evidence="1">
    <location>
        <begin position="464"/>
        <end position="481"/>
    </location>
</feature>
<name>A0AA35TIM3_GEOBA</name>
<dbReference type="EMBL" id="CASHTH010003739">
    <property type="protein sequence ID" value="CAI8048632.1"/>
    <property type="molecule type" value="Genomic_DNA"/>
</dbReference>
<feature type="transmembrane region" description="Helical" evidence="1">
    <location>
        <begin position="128"/>
        <end position="145"/>
    </location>
</feature>
<reference evidence="2" key="1">
    <citation type="submission" date="2023-03" db="EMBL/GenBank/DDBJ databases">
        <authorList>
            <person name="Steffen K."/>
            <person name="Cardenas P."/>
        </authorList>
    </citation>
    <scope>NUCLEOTIDE SEQUENCE</scope>
</reference>
<dbReference type="PANTHER" id="PTHR32063:SF19">
    <property type="entry name" value="CATION EFFLUX SYSTEM PROTEIN CUSA"/>
    <property type="match status" value="1"/>
</dbReference>
<feature type="transmembrane region" description="Helical" evidence="1">
    <location>
        <begin position="514"/>
        <end position="538"/>
    </location>
</feature>
<keyword evidence="1" id="KW-0812">Transmembrane</keyword>
<comment type="caution">
    <text evidence="2">The sequence shown here is derived from an EMBL/GenBank/DDBJ whole genome shotgun (WGS) entry which is preliminary data.</text>
</comment>
<dbReference type="Proteomes" id="UP001174909">
    <property type="component" value="Unassembled WGS sequence"/>
</dbReference>
<proteinExistence type="predicted"/>
<keyword evidence="3" id="KW-1185">Reference proteome</keyword>
<dbReference type="PANTHER" id="PTHR32063">
    <property type="match status" value="1"/>
</dbReference>
<dbReference type="SUPFAM" id="SSF82714">
    <property type="entry name" value="Multidrug efflux transporter AcrB TolC docking domain, DN and DC subdomains"/>
    <property type="match status" value="1"/>
</dbReference>